<evidence type="ECO:0000259" key="1">
    <source>
        <dbReference type="Pfam" id="PF04542"/>
    </source>
</evidence>
<protein>
    <recommendedName>
        <fullName evidence="1">RNA polymerase sigma-70 region 2 domain-containing protein</fullName>
    </recommendedName>
</protein>
<evidence type="ECO:0000313" key="2">
    <source>
        <dbReference type="EMBL" id="TYS17845.1"/>
    </source>
</evidence>
<gene>
    <name evidence="2" type="ORF">FZC78_08340</name>
</gene>
<dbReference type="Gene3D" id="1.10.1740.10">
    <property type="match status" value="1"/>
</dbReference>
<accession>A0A5D4NU60</accession>
<dbReference type="OrthoDB" id="188761at2"/>
<name>A0A5D4NU60_9BACI</name>
<proteinExistence type="predicted"/>
<dbReference type="Proteomes" id="UP000322267">
    <property type="component" value="Unassembled WGS sequence"/>
</dbReference>
<sequence>MNTYTTPQKKGGSAGLEDRIKVLEDLIDEHEASVTKLAFTYVKDWSTAQDIAQEVFISVFNALDTF</sequence>
<dbReference type="InterPro" id="IPR007627">
    <property type="entry name" value="RNA_pol_sigma70_r2"/>
</dbReference>
<dbReference type="GO" id="GO:0003700">
    <property type="term" value="F:DNA-binding transcription factor activity"/>
    <property type="evidence" value="ECO:0007669"/>
    <property type="project" value="InterPro"/>
</dbReference>
<organism evidence="2 3">
    <name type="scientific">Rossellomorea vietnamensis</name>
    <dbReference type="NCBI Taxonomy" id="218284"/>
    <lineage>
        <taxon>Bacteria</taxon>
        <taxon>Bacillati</taxon>
        <taxon>Bacillota</taxon>
        <taxon>Bacilli</taxon>
        <taxon>Bacillales</taxon>
        <taxon>Bacillaceae</taxon>
        <taxon>Rossellomorea</taxon>
    </lineage>
</organism>
<comment type="caution">
    <text evidence="2">The sequence shown here is derived from an EMBL/GenBank/DDBJ whole genome shotgun (WGS) entry which is preliminary data.</text>
</comment>
<reference evidence="2 3" key="1">
    <citation type="submission" date="2019-08" db="EMBL/GenBank/DDBJ databases">
        <title>Bacillus genomes from the desert of Cuatro Cienegas, Coahuila.</title>
        <authorList>
            <person name="Olmedo-Alvarez G."/>
        </authorList>
    </citation>
    <scope>NUCLEOTIDE SEQUENCE [LARGE SCALE GENOMIC DNA]</scope>
    <source>
        <strain evidence="2 3">CH34_1T</strain>
    </source>
</reference>
<evidence type="ECO:0000313" key="3">
    <source>
        <dbReference type="Proteomes" id="UP000322267"/>
    </source>
</evidence>
<dbReference type="Pfam" id="PF04542">
    <property type="entry name" value="Sigma70_r2"/>
    <property type="match status" value="1"/>
</dbReference>
<dbReference type="InterPro" id="IPR013325">
    <property type="entry name" value="RNA_pol_sigma_r2"/>
</dbReference>
<dbReference type="EMBL" id="VTEI01000003">
    <property type="protein sequence ID" value="TYS17845.1"/>
    <property type="molecule type" value="Genomic_DNA"/>
</dbReference>
<dbReference type="AlphaFoldDB" id="A0A5D4NU60"/>
<dbReference type="SUPFAM" id="SSF88946">
    <property type="entry name" value="Sigma2 domain of RNA polymerase sigma factors"/>
    <property type="match status" value="1"/>
</dbReference>
<dbReference type="GO" id="GO:0006352">
    <property type="term" value="P:DNA-templated transcription initiation"/>
    <property type="evidence" value="ECO:0007669"/>
    <property type="project" value="InterPro"/>
</dbReference>
<feature type="domain" description="RNA polymerase sigma-70 region 2" evidence="1">
    <location>
        <begin position="26"/>
        <end position="66"/>
    </location>
</feature>